<name>A0ABV7LXX3_9GAMM</name>
<dbReference type="InterPro" id="IPR029465">
    <property type="entry name" value="ATPgrasp_TupA"/>
</dbReference>
<evidence type="ECO:0000313" key="1">
    <source>
        <dbReference type="EMBL" id="MFC3291407.1"/>
    </source>
</evidence>
<accession>A0ABV7LXX3</accession>
<dbReference type="RefSeq" id="WP_019016792.1">
    <property type="nucleotide sequence ID" value="NZ_BMXD01000007.1"/>
</dbReference>
<gene>
    <name evidence="1" type="ORF">ACFOEI_04940</name>
</gene>
<sequence length="305" mass="36332">MNYAGKLKTLFVQEKSTYNYELIFIIKHMLKKLLPSRLYITMQYKKKFGVFPRLREPRTFNEKICCRRFRPEAIFSELSDKVEVRNYVEKKVGEKYLIPIYGVCNSLTEEVYESLPESFVMKANHGSRYNLIVDQKSQYSFDDLKYISDRWLSANYYAIAREAHYKKIKPKILFEEKLILKNRHLPLDFKFFCFRKSGAAPVVIIEVSYDRFTNYKVDYYNQNWEKLDVVEERFVKGADLPRPDNLDEAMEVALKLSEEFSFVRVDLYMVDGKIYFGELTFTPTAGVIRFKTRKVDEEWGQLFDS</sequence>
<dbReference type="EMBL" id="JBHRUH010000010">
    <property type="protein sequence ID" value="MFC3291407.1"/>
    <property type="molecule type" value="Genomic_DNA"/>
</dbReference>
<dbReference type="Pfam" id="PF14305">
    <property type="entry name" value="ATPgrasp_TupA"/>
    <property type="match status" value="1"/>
</dbReference>
<comment type="caution">
    <text evidence="1">The sequence shown here is derived from an EMBL/GenBank/DDBJ whole genome shotgun (WGS) entry which is preliminary data.</text>
</comment>
<reference evidence="2" key="1">
    <citation type="journal article" date="2019" name="Int. J. Syst. Evol. Microbiol.">
        <title>The Global Catalogue of Microorganisms (GCM) 10K type strain sequencing project: providing services to taxonomists for standard genome sequencing and annotation.</title>
        <authorList>
            <consortium name="The Broad Institute Genomics Platform"/>
            <consortium name="The Broad Institute Genome Sequencing Center for Infectious Disease"/>
            <person name="Wu L."/>
            <person name="Ma J."/>
        </authorList>
    </citation>
    <scope>NUCLEOTIDE SEQUENCE [LARGE SCALE GENOMIC DNA]</scope>
    <source>
        <strain evidence="2">KCTC 12847</strain>
    </source>
</reference>
<evidence type="ECO:0000313" key="2">
    <source>
        <dbReference type="Proteomes" id="UP001595640"/>
    </source>
</evidence>
<keyword evidence="2" id="KW-1185">Reference proteome</keyword>
<proteinExistence type="predicted"/>
<protein>
    <submittedName>
        <fullName evidence="1">ATP-grasp fold amidoligase family protein</fullName>
    </submittedName>
</protein>
<dbReference type="Proteomes" id="UP001595640">
    <property type="component" value="Unassembled WGS sequence"/>
</dbReference>
<organism evidence="1 2">
    <name type="scientific">Modicisalibacter luteus</name>
    <dbReference type="NCBI Taxonomy" id="453962"/>
    <lineage>
        <taxon>Bacteria</taxon>
        <taxon>Pseudomonadati</taxon>
        <taxon>Pseudomonadota</taxon>
        <taxon>Gammaproteobacteria</taxon>
        <taxon>Oceanospirillales</taxon>
        <taxon>Halomonadaceae</taxon>
        <taxon>Modicisalibacter</taxon>
    </lineage>
</organism>